<dbReference type="InterPro" id="IPR001296">
    <property type="entry name" value="Glyco_trans_1"/>
</dbReference>
<proteinExistence type="predicted"/>
<evidence type="ECO:0000313" key="5">
    <source>
        <dbReference type="Proteomes" id="UP001500171"/>
    </source>
</evidence>
<dbReference type="Pfam" id="PF13439">
    <property type="entry name" value="Glyco_transf_4"/>
    <property type="match status" value="1"/>
</dbReference>
<feature type="domain" description="Glycosyl transferase family 1" evidence="2">
    <location>
        <begin position="183"/>
        <end position="319"/>
    </location>
</feature>
<dbReference type="Gene3D" id="3.40.50.2000">
    <property type="entry name" value="Glycogen Phosphorylase B"/>
    <property type="match status" value="2"/>
</dbReference>
<dbReference type="Pfam" id="PF00534">
    <property type="entry name" value="Glycos_transf_1"/>
    <property type="match status" value="1"/>
</dbReference>
<dbReference type="SUPFAM" id="SSF53756">
    <property type="entry name" value="UDP-Glycosyltransferase/glycogen phosphorylase"/>
    <property type="match status" value="1"/>
</dbReference>
<dbReference type="RefSeq" id="WP_345492487.1">
    <property type="nucleotide sequence ID" value="NZ_BAABHY010000006.1"/>
</dbReference>
<evidence type="ECO:0000259" key="3">
    <source>
        <dbReference type="Pfam" id="PF13439"/>
    </source>
</evidence>
<gene>
    <name evidence="4" type="ORF">GCM10023211_23630</name>
</gene>
<dbReference type="Proteomes" id="UP001500171">
    <property type="component" value="Unassembled WGS sequence"/>
</dbReference>
<name>A0ABP9NG15_9GAMM</name>
<feature type="domain" description="Glycosyltransferase subfamily 4-like N-terminal" evidence="3">
    <location>
        <begin position="12"/>
        <end position="172"/>
    </location>
</feature>
<evidence type="ECO:0000313" key="4">
    <source>
        <dbReference type="EMBL" id="GAA5114265.1"/>
    </source>
</evidence>
<dbReference type="PANTHER" id="PTHR46401">
    <property type="entry name" value="GLYCOSYLTRANSFERASE WBBK-RELATED"/>
    <property type="match status" value="1"/>
</dbReference>
<sequence length="358" mass="41270">MKILHAAETIKGGVATVITQLITNSSGKVDMYCLIPFQQQAELNTASCHKIFFQRKKRGILAFVLFFYNFTKLIWKIRPDIVHLHSSFAGFLGRISLVILYPWRRPKVVYCPHAFSFLISTSVFKKKCYIFIEKLLLIRTSKVICVSKFEKDQAIRHGLPQSKLEVIYNGVSIPADINGKEKADIENKIQLLYVGRFDYQKGFDIILELANRMNPDRFQLTVVGDFVNDHKYNIDNNLITYVGWLTSQELSNYYRNTHIVIVPSRWEGFAMVPLEAMSYKKVVIAANTTSLPEAVVDGETGYLFDIENIEQLISIVNKIDRKSLCEMGINGYQRYLHYFTSDVMTNNTIQLYNQLMIK</sequence>
<comment type="caution">
    <text evidence="4">The sequence shown here is derived from an EMBL/GenBank/DDBJ whole genome shotgun (WGS) entry which is preliminary data.</text>
</comment>
<keyword evidence="5" id="KW-1185">Reference proteome</keyword>
<protein>
    <submittedName>
        <fullName evidence="4">Glycosyltransferase family 4 protein</fullName>
    </submittedName>
</protein>
<dbReference type="PANTHER" id="PTHR46401:SF2">
    <property type="entry name" value="GLYCOSYLTRANSFERASE WBBK-RELATED"/>
    <property type="match status" value="1"/>
</dbReference>
<keyword evidence="1" id="KW-0808">Transferase</keyword>
<reference evidence="5" key="1">
    <citation type="journal article" date="2019" name="Int. J. Syst. Evol. Microbiol.">
        <title>The Global Catalogue of Microorganisms (GCM) 10K type strain sequencing project: providing services to taxonomists for standard genome sequencing and annotation.</title>
        <authorList>
            <consortium name="The Broad Institute Genomics Platform"/>
            <consortium name="The Broad Institute Genome Sequencing Center for Infectious Disease"/>
            <person name="Wu L."/>
            <person name="Ma J."/>
        </authorList>
    </citation>
    <scope>NUCLEOTIDE SEQUENCE [LARGE SCALE GENOMIC DNA]</scope>
    <source>
        <strain evidence="5">JCM 18050</strain>
    </source>
</reference>
<evidence type="ECO:0000259" key="2">
    <source>
        <dbReference type="Pfam" id="PF00534"/>
    </source>
</evidence>
<dbReference type="EMBL" id="BAABHY010000006">
    <property type="protein sequence ID" value="GAA5114265.1"/>
    <property type="molecule type" value="Genomic_DNA"/>
</dbReference>
<organism evidence="4 5">
    <name type="scientific">Orbus sasakiae</name>
    <dbReference type="NCBI Taxonomy" id="1078475"/>
    <lineage>
        <taxon>Bacteria</taxon>
        <taxon>Pseudomonadati</taxon>
        <taxon>Pseudomonadota</taxon>
        <taxon>Gammaproteobacteria</taxon>
        <taxon>Orbales</taxon>
        <taxon>Orbaceae</taxon>
        <taxon>Orbus</taxon>
    </lineage>
</organism>
<evidence type="ECO:0000256" key="1">
    <source>
        <dbReference type="ARBA" id="ARBA00022679"/>
    </source>
</evidence>
<dbReference type="InterPro" id="IPR028098">
    <property type="entry name" value="Glyco_trans_4-like_N"/>
</dbReference>
<accession>A0ABP9NG15</accession>